<keyword evidence="1" id="KW-0547">Nucleotide-binding</keyword>
<dbReference type="InterPro" id="IPR058031">
    <property type="entry name" value="AAA_lid_NorR"/>
</dbReference>
<feature type="domain" description="Sigma-54 factor interaction" evidence="7">
    <location>
        <begin position="385"/>
        <end position="615"/>
    </location>
</feature>
<dbReference type="Gene3D" id="1.10.8.60">
    <property type="match status" value="1"/>
</dbReference>
<dbReference type="FunFam" id="3.40.50.300:FF:000006">
    <property type="entry name" value="DNA-binding transcriptional regulator NtrC"/>
    <property type="match status" value="1"/>
</dbReference>
<dbReference type="InterPro" id="IPR013767">
    <property type="entry name" value="PAS_fold"/>
</dbReference>
<evidence type="ECO:0000259" key="8">
    <source>
        <dbReference type="PROSITE" id="PS50112"/>
    </source>
</evidence>
<keyword evidence="6" id="KW-0175">Coiled coil</keyword>
<evidence type="ECO:0000259" key="7">
    <source>
        <dbReference type="PROSITE" id="PS50045"/>
    </source>
</evidence>
<dbReference type="Pfam" id="PF00989">
    <property type="entry name" value="PAS"/>
    <property type="match status" value="2"/>
</dbReference>
<dbReference type="InterPro" id="IPR000644">
    <property type="entry name" value="CBS_dom"/>
</dbReference>
<dbReference type="SUPFAM" id="SSF55785">
    <property type="entry name" value="PYP-like sensor domain (PAS domain)"/>
    <property type="match status" value="2"/>
</dbReference>
<accession>A0A1H9VHU5</accession>
<dbReference type="InterPro" id="IPR035965">
    <property type="entry name" value="PAS-like_dom_sf"/>
</dbReference>
<sequence>MNRRIPAKAAMKEAPVVLYTHESIQEAAAKMYHVQNDTAPVLNEEQRVVGSLSADSLMTAMMKGLSPQKKVTDIMDRQVTTVHELEMPLQKLKWHPPSLPVVNDDRQLSGVLYPDDWLFALEKESRNADSLYQALIDHEHQAMLLVDHKETVVLANKRAKELFNLSAEDLTKKRFSELVVNDQFRSLLSDEANQMTDKVTINNKKYRVMKQSIAAAKSSAVYLAFRFTVADPVSFPDENEDWKEKAEQMETIIEFAHDGIVMVDKEGFITMINQEYADFLEVDAEEVTGKHVTDIIENTRMHLVAETGKPEIADIQPIKGDYMVATRLPIFKEGKLEGAVGKVLFKNLGGFKALKKRMAKLEKELDNYKGEWQETNRAKYQFNQLIGKSESWLKAKNLAQKAAGTDSNVLLLGESGTGKELFAHAIHNASPRSPGPFVKVNCAAIPSDLIESELFGYVEGSFTGAKRGGKKGKFEAADGGTIFLDEIGELPIHMQVKLLRVLQEREVEKVGANAAKPIDIRVVAATNRSLEKMIQSGDFRLDLFYRLNVFSIQIPSLRTRKEDIEALVPYFLKKLSARLGKEVSVIDNRAMAALLHYEWPGNTRELENVIERTVNVVDSYETITDKHLPEKITGMKAAEEPKTLAEQLREAEKKAIFETLQYTNGNKSKAAKLLGISRTALYEKISKYE</sequence>
<evidence type="ECO:0000259" key="9">
    <source>
        <dbReference type="PROSITE" id="PS51371"/>
    </source>
</evidence>
<dbReference type="STRING" id="1601833.SAMN05518684_1111"/>
<feature type="coiled-coil region" evidence="6">
    <location>
        <begin position="351"/>
        <end position="378"/>
    </location>
</feature>
<dbReference type="CDD" id="cd00130">
    <property type="entry name" value="PAS"/>
    <property type="match status" value="2"/>
</dbReference>
<dbReference type="Pfam" id="PF25601">
    <property type="entry name" value="AAA_lid_14"/>
    <property type="match status" value="1"/>
</dbReference>
<protein>
    <submittedName>
        <fullName evidence="10">PAS domain S-box-containing protein</fullName>
    </submittedName>
</protein>
<organism evidence="10 11">
    <name type="scientific">Salipaludibacillus aurantiacus</name>
    <dbReference type="NCBI Taxonomy" id="1601833"/>
    <lineage>
        <taxon>Bacteria</taxon>
        <taxon>Bacillati</taxon>
        <taxon>Bacillota</taxon>
        <taxon>Bacilli</taxon>
        <taxon>Bacillales</taxon>
        <taxon>Bacillaceae</taxon>
    </lineage>
</organism>
<dbReference type="InterPro" id="IPR025662">
    <property type="entry name" value="Sigma_54_int_dom_ATP-bd_1"/>
</dbReference>
<dbReference type="InterPro" id="IPR027417">
    <property type="entry name" value="P-loop_NTPase"/>
</dbReference>
<dbReference type="AlphaFoldDB" id="A0A1H9VHU5"/>
<keyword evidence="5" id="KW-0129">CBS domain</keyword>
<gene>
    <name evidence="10" type="ORF">SAMN05518684_1111</name>
</gene>
<dbReference type="InterPro" id="IPR003593">
    <property type="entry name" value="AAA+_ATPase"/>
</dbReference>
<dbReference type="InterPro" id="IPR000014">
    <property type="entry name" value="PAS"/>
</dbReference>
<dbReference type="Gene3D" id="3.30.450.20">
    <property type="entry name" value="PAS domain"/>
    <property type="match status" value="2"/>
</dbReference>
<dbReference type="Pfam" id="PF00158">
    <property type="entry name" value="Sigma54_activat"/>
    <property type="match status" value="1"/>
</dbReference>
<dbReference type="InterPro" id="IPR046342">
    <property type="entry name" value="CBS_dom_sf"/>
</dbReference>
<dbReference type="PROSITE" id="PS00676">
    <property type="entry name" value="SIGMA54_INTERACT_2"/>
    <property type="match status" value="1"/>
</dbReference>
<dbReference type="SUPFAM" id="SSF46689">
    <property type="entry name" value="Homeodomain-like"/>
    <property type="match status" value="1"/>
</dbReference>
<dbReference type="GO" id="GO:0005524">
    <property type="term" value="F:ATP binding"/>
    <property type="evidence" value="ECO:0007669"/>
    <property type="project" value="UniProtKB-KW"/>
</dbReference>
<evidence type="ECO:0000256" key="3">
    <source>
        <dbReference type="ARBA" id="ARBA00023015"/>
    </source>
</evidence>
<dbReference type="GO" id="GO:0006355">
    <property type="term" value="P:regulation of DNA-templated transcription"/>
    <property type="evidence" value="ECO:0007669"/>
    <property type="project" value="InterPro"/>
</dbReference>
<keyword evidence="4" id="KW-0804">Transcription</keyword>
<dbReference type="Pfam" id="PF00571">
    <property type="entry name" value="CBS"/>
    <property type="match status" value="1"/>
</dbReference>
<dbReference type="Gene3D" id="3.10.580.10">
    <property type="entry name" value="CBS-domain"/>
    <property type="match status" value="1"/>
</dbReference>
<evidence type="ECO:0000313" key="11">
    <source>
        <dbReference type="Proteomes" id="UP000198571"/>
    </source>
</evidence>
<dbReference type="PROSITE" id="PS51371">
    <property type="entry name" value="CBS"/>
    <property type="match status" value="1"/>
</dbReference>
<dbReference type="SMART" id="SM00091">
    <property type="entry name" value="PAS"/>
    <property type="match status" value="2"/>
</dbReference>
<dbReference type="InterPro" id="IPR002078">
    <property type="entry name" value="Sigma_54_int"/>
</dbReference>
<dbReference type="RefSeq" id="WP_143051244.1">
    <property type="nucleotide sequence ID" value="NZ_FOGT01000011.1"/>
</dbReference>
<dbReference type="NCBIfam" id="TIGR00229">
    <property type="entry name" value="sensory_box"/>
    <property type="match status" value="2"/>
</dbReference>
<evidence type="ECO:0000256" key="4">
    <source>
        <dbReference type="ARBA" id="ARBA00023163"/>
    </source>
</evidence>
<dbReference type="PROSITE" id="PS50112">
    <property type="entry name" value="PAS"/>
    <property type="match status" value="1"/>
</dbReference>
<keyword evidence="11" id="KW-1185">Reference proteome</keyword>
<dbReference type="PROSITE" id="PS00675">
    <property type="entry name" value="SIGMA54_INTERACT_1"/>
    <property type="match status" value="1"/>
</dbReference>
<evidence type="ECO:0000256" key="1">
    <source>
        <dbReference type="ARBA" id="ARBA00022741"/>
    </source>
</evidence>
<proteinExistence type="predicted"/>
<keyword evidence="3" id="KW-0805">Transcription regulation</keyword>
<dbReference type="SMART" id="SM00382">
    <property type="entry name" value="AAA"/>
    <property type="match status" value="1"/>
</dbReference>
<evidence type="ECO:0000256" key="5">
    <source>
        <dbReference type="PROSITE-ProRule" id="PRU00703"/>
    </source>
</evidence>
<dbReference type="Pfam" id="PF02954">
    <property type="entry name" value="HTH_8"/>
    <property type="match status" value="1"/>
</dbReference>
<keyword evidence="2" id="KW-0067">ATP-binding</keyword>
<name>A0A1H9VHU5_9BACI</name>
<dbReference type="Gene3D" id="3.40.50.300">
    <property type="entry name" value="P-loop containing nucleotide triphosphate hydrolases"/>
    <property type="match status" value="1"/>
</dbReference>
<dbReference type="InterPro" id="IPR002197">
    <property type="entry name" value="HTH_Fis"/>
</dbReference>
<dbReference type="InterPro" id="IPR009057">
    <property type="entry name" value="Homeodomain-like_sf"/>
</dbReference>
<dbReference type="SUPFAM" id="SSF54631">
    <property type="entry name" value="CBS-domain pair"/>
    <property type="match status" value="1"/>
</dbReference>
<feature type="domain" description="CBS" evidence="9">
    <location>
        <begin position="11"/>
        <end position="68"/>
    </location>
</feature>
<reference evidence="11" key="1">
    <citation type="submission" date="2016-10" db="EMBL/GenBank/DDBJ databases">
        <authorList>
            <person name="Varghese N."/>
            <person name="Submissions S."/>
        </authorList>
    </citation>
    <scope>NUCLEOTIDE SEQUENCE [LARGE SCALE GENOMIC DNA]</scope>
    <source>
        <strain evidence="11">S9</strain>
    </source>
</reference>
<dbReference type="CDD" id="cd00009">
    <property type="entry name" value="AAA"/>
    <property type="match status" value="1"/>
</dbReference>
<dbReference type="EMBL" id="FOGT01000011">
    <property type="protein sequence ID" value="SES21275.1"/>
    <property type="molecule type" value="Genomic_DNA"/>
</dbReference>
<dbReference type="Gene3D" id="1.10.10.60">
    <property type="entry name" value="Homeodomain-like"/>
    <property type="match status" value="1"/>
</dbReference>
<dbReference type="GO" id="GO:0043565">
    <property type="term" value="F:sequence-specific DNA binding"/>
    <property type="evidence" value="ECO:0007669"/>
    <property type="project" value="InterPro"/>
</dbReference>
<dbReference type="SUPFAM" id="SSF52540">
    <property type="entry name" value="P-loop containing nucleoside triphosphate hydrolases"/>
    <property type="match status" value="1"/>
</dbReference>
<dbReference type="Proteomes" id="UP000198571">
    <property type="component" value="Unassembled WGS sequence"/>
</dbReference>
<evidence type="ECO:0000313" key="10">
    <source>
        <dbReference type="EMBL" id="SES21275.1"/>
    </source>
</evidence>
<dbReference type="CDD" id="cd02205">
    <property type="entry name" value="CBS_pair_SF"/>
    <property type="match status" value="1"/>
</dbReference>
<dbReference type="PROSITE" id="PS50045">
    <property type="entry name" value="SIGMA54_INTERACT_4"/>
    <property type="match status" value="1"/>
</dbReference>
<evidence type="ECO:0000256" key="6">
    <source>
        <dbReference type="SAM" id="Coils"/>
    </source>
</evidence>
<evidence type="ECO:0000256" key="2">
    <source>
        <dbReference type="ARBA" id="ARBA00022840"/>
    </source>
</evidence>
<dbReference type="PRINTS" id="PR01590">
    <property type="entry name" value="HTHFIS"/>
</dbReference>
<dbReference type="InterPro" id="IPR025943">
    <property type="entry name" value="Sigma_54_int_dom_ATP-bd_2"/>
</dbReference>
<feature type="domain" description="PAS" evidence="8">
    <location>
        <begin position="245"/>
        <end position="296"/>
    </location>
</feature>
<dbReference type="PANTHER" id="PTHR32071">
    <property type="entry name" value="TRANSCRIPTIONAL REGULATORY PROTEIN"/>
    <property type="match status" value="1"/>
</dbReference>
<dbReference type="OrthoDB" id="9771372at2"/>
<dbReference type="PANTHER" id="PTHR32071:SF57">
    <property type="entry name" value="C4-DICARBOXYLATE TRANSPORT TRANSCRIPTIONAL REGULATORY PROTEIN DCTD"/>
    <property type="match status" value="1"/>
</dbReference>